<proteinExistence type="inferred from homology"/>
<dbReference type="EMBL" id="CP054257">
    <property type="protein sequence ID" value="QTQ11321.1"/>
    <property type="molecule type" value="Genomic_DNA"/>
</dbReference>
<dbReference type="SUPFAM" id="SSF143011">
    <property type="entry name" value="RelE-like"/>
    <property type="match status" value="1"/>
</dbReference>
<dbReference type="RefSeq" id="WP_210118116.1">
    <property type="nucleotide sequence ID" value="NZ_CP054257.1"/>
</dbReference>
<reference evidence="3" key="2">
    <citation type="journal article" date="2021" name="Microbiol. Resour. Announc.">
        <title>Complete Genome Sequences of Three Human Oral Treponema parvum Isolates.</title>
        <authorList>
            <person name="Zeng H."/>
            <person name="Watt R.M."/>
        </authorList>
    </citation>
    <scope>NUCLEOTIDE SEQUENCE</scope>
    <source>
        <strain evidence="3">ATCC 700773</strain>
    </source>
</reference>
<dbReference type="InterPro" id="IPR007712">
    <property type="entry name" value="RelE/ParE_toxin"/>
</dbReference>
<dbReference type="PANTHER" id="PTHR35601">
    <property type="entry name" value="TOXIN RELE"/>
    <property type="match status" value="1"/>
</dbReference>
<evidence type="ECO:0000313" key="4">
    <source>
        <dbReference type="Proteomes" id="UP000671995"/>
    </source>
</evidence>
<dbReference type="Gene3D" id="3.30.2310.20">
    <property type="entry name" value="RelE-like"/>
    <property type="match status" value="1"/>
</dbReference>
<comment type="similarity">
    <text evidence="1">Belongs to the RelE toxin family.</text>
</comment>
<keyword evidence="2" id="KW-1277">Toxin-antitoxin system</keyword>
<gene>
    <name evidence="3" type="ORF">HRI96_03395</name>
</gene>
<accession>A0A975EYK9</accession>
<reference evidence="3" key="1">
    <citation type="submission" date="2020-05" db="EMBL/GenBank/DDBJ databases">
        <authorList>
            <person name="Zeng H."/>
            <person name="Chan Y.K."/>
            <person name="Watt R.M."/>
        </authorList>
    </citation>
    <scope>NUCLEOTIDE SEQUENCE</scope>
    <source>
        <strain evidence="3">ATCC 700773</strain>
    </source>
</reference>
<dbReference type="NCBIfam" id="TIGR02385">
    <property type="entry name" value="RelE_StbE"/>
    <property type="match status" value="1"/>
</dbReference>
<organism evidence="3 4">
    <name type="scientific">Treponema parvum</name>
    <dbReference type="NCBI Taxonomy" id="138851"/>
    <lineage>
        <taxon>Bacteria</taxon>
        <taxon>Pseudomonadati</taxon>
        <taxon>Spirochaetota</taxon>
        <taxon>Spirochaetia</taxon>
        <taxon>Spirochaetales</taxon>
        <taxon>Treponemataceae</taxon>
        <taxon>Treponema</taxon>
    </lineage>
</organism>
<name>A0A975EYK9_9SPIR</name>
<evidence type="ECO:0000256" key="2">
    <source>
        <dbReference type="ARBA" id="ARBA00022649"/>
    </source>
</evidence>
<dbReference type="PANTHER" id="PTHR35601:SF1">
    <property type="entry name" value="TOXIN RELE"/>
    <property type="match status" value="1"/>
</dbReference>
<protein>
    <submittedName>
        <fullName evidence="3">Type II toxin-antitoxin system RelE/ParE family toxin</fullName>
    </submittedName>
</protein>
<dbReference type="Proteomes" id="UP000671995">
    <property type="component" value="Chromosome"/>
</dbReference>
<dbReference type="AlphaFoldDB" id="A0A975EYK9"/>
<dbReference type="Pfam" id="PF05016">
    <property type="entry name" value="ParE_toxin"/>
    <property type="match status" value="1"/>
</dbReference>
<sequence>MKIVFTVKAKKQFLKFDHSIQTEIRKFVKKLEKSKNPRETGKMLVGNLLGFWRYRIGDYRLICRIQDKELVIVVVEVGHRREVYEDM</sequence>
<evidence type="ECO:0000313" key="3">
    <source>
        <dbReference type="EMBL" id="QTQ11321.1"/>
    </source>
</evidence>
<dbReference type="InterPro" id="IPR035093">
    <property type="entry name" value="RelE/ParE_toxin_dom_sf"/>
</dbReference>
<evidence type="ECO:0000256" key="1">
    <source>
        <dbReference type="ARBA" id="ARBA00006226"/>
    </source>
</evidence>